<dbReference type="PANTHER" id="PTHR24029:SF1">
    <property type="entry name" value="TRANSCRIPTION-REPAIR-COUPLING FACTOR"/>
    <property type="match status" value="1"/>
</dbReference>
<evidence type="ECO:0000256" key="2">
    <source>
        <dbReference type="ARBA" id="ARBA00022840"/>
    </source>
</evidence>
<dbReference type="InterPro" id="IPR004807">
    <property type="entry name" value="UvrB"/>
</dbReference>
<feature type="non-terminal residue" evidence="4">
    <location>
        <position position="179"/>
    </location>
</feature>
<dbReference type="GO" id="GO:0005524">
    <property type="term" value="F:ATP binding"/>
    <property type="evidence" value="ECO:0007669"/>
    <property type="project" value="UniProtKB-KW"/>
</dbReference>
<proteinExistence type="predicted"/>
<dbReference type="Pfam" id="PF17757">
    <property type="entry name" value="UvrB_inter"/>
    <property type="match status" value="1"/>
</dbReference>
<evidence type="ECO:0000256" key="1">
    <source>
        <dbReference type="ARBA" id="ARBA00022741"/>
    </source>
</evidence>
<dbReference type="GO" id="GO:0006289">
    <property type="term" value="P:nucleotide-excision repair"/>
    <property type="evidence" value="ECO:0007669"/>
    <property type="project" value="InterPro"/>
</dbReference>
<sequence length="179" mass="20094">MFQQEISQLNLQQLKAGEKRWVGSLLGSSAALLLKEIATQHSSLLVLVARNNQHVAQLESELEFYGVKPTIFPDWEILPYDRLSPHQDIVSERLAILSNIPKQGVLLISASTLAQRVAPYSWVLGEHFDIKVGQKFDLEQQKLRLVQAGYHLVDTVYDHGEFAVRGSIMDIFASGQESP</sequence>
<dbReference type="Gene3D" id="3.40.50.11180">
    <property type="match status" value="1"/>
</dbReference>
<evidence type="ECO:0000313" key="5">
    <source>
        <dbReference type="Proteomes" id="UP000280073"/>
    </source>
</evidence>
<feature type="domain" description="UvrB interaction" evidence="3">
    <location>
        <begin position="129"/>
        <end position="176"/>
    </location>
</feature>
<dbReference type="PANTHER" id="PTHR24029">
    <property type="entry name" value="UVRABC SYSTEM PROTEIN B"/>
    <property type="match status" value="1"/>
</dbReference>
<protein>
    <submittedName>
        <fullName evidence="4">Transcription-repair coupling factor</fullName>
    </submittedName>
</protein>
<dbReference type="InterPro" id="IPR027417">
    <property type="entry name" value="P-loop_NTPase"/>
</dbReference>
<accession>A0A429MK43</accession>
<evidence type="ECO:0000259" key="3">
    <source>
        <dbReference type="Pfam" id="PF17757"/>
    </source>
</evidence>
<dbReference type="GO" id="GO:0009380">
    <property type="term" value="C:excinuclease repair complex"/>
    <property type="evidence" value="ECO:0007669"/>
    <property type="project" value="InterPro"/>
</dbReference>
<dbReference type="GO" id="GO:0003677">
    <property type="term" value="F:DNA binding"/>
    <property type="evidence" value="ECO:0007669"/>
    <property type="project" value="InterPro"/>
</dbReference>
<organism evidence="4 5">
    <name type="scientific">Acinetobacter baumannii</name>
    <dbReference type="NCBI Taxonomy" id="470"/>
    <lineage>
        <taxon>Bacteria</taxon>
        <taxon>Pseudomonadati</taxon>
        <taxon>Pseudomonadota</taxon>
        <taxon>Gammaproteobacteria</taxon>
        <taxon>Moraxellales</taxon>
        <taxon>Moraxellaceae</taxon>
        <taxon>Acinetobacter</taxon>
        <taxon>Acinetobacter calcoaceticus/baumannii complex</taxon>
    </lineage>
</organism>
<name>A0A429MK43_ACIBA</name>
<keyword evidence="2" id="KW-0067">ATP-binding</keyword>
<dbReference type="GO" id="GO:0016887">
    <property type="term" value="F:ATP hydrolysis activity"/>
    <property type="evidence" value="ECO:0007669"/>
    <property type="project" value="InterPro"/>
</dbReference>
<dbReference type="EMBL" id="RFDI01001444">
    <property type="protein sequence ID" value="RSR43042.1"/>
    <property type="molecule type" value="Genomic_DNA"/>
</dbReference>
<gene>
    <name evidence="4" type="ORF">EA686_21115</name>
</gene>
<evidence type="ECO:0000313" key="4">
    <source>
        <dbReference type="EMBL" id="RSR43042.1"/>
    </source>
</evidence>
<comment type="caution">
    <text evidence="4">The sequence shown here is derived from an EMBL/GenBank/DDBJ whole genome shotgun (WGS) entry which is preliminary data.</text>
</comment>
<dbReference type="AlphaFoldDB" id="A0A429MK43"/>
<dbReference type="InterPro" id="IPR041471">
    <property type="entry name" value="UvrB_inter"/>
</dbReference>
<reference evidence="4 5" key="1">
    <citation type="submission" date="2018-10" db="EMBL/GenBank/DDBJ databases">
        <title>GWAS and RNA-Seq identify cryptic mechanisms of antimicrobial resistance in Acinetobacter baumannii.</title>
        <authorList>
            <person name="Sahl J.W."/>
        </authorList>
    </citation>
    <scope>NUCLEOTIDE SEQUENCE [LARGE SCALE GENOMIC DNA]</scope>
    <source>
        <strain evidence="4 5">TG28175</strain>
    </source>
</reference>
<dbReference type="Proteomes" id="UP000280073">
    <property type="component" value="Unassembled WGS sequence"/>
</dbReference>
<dbReference type="SUPFAM" id="SSF52540">
    <property type="entry name" value="P-loop containing nucleoside triphosphate hydrolases"/>
    <property type="match status" value="1"/>
</dbReference>
<keyword evidence="1" id="KW-0547">Nucleotide-binding</keyword>